<gene>
    <name evidence="2" type="ORF">DFR29_103286</name>
</gene>
<evidence type="ECO:0000313" key="3">
    <source>
        <dbReference type="Proteomes" id="UP000295293"/>
    </source>
</evidence>
<dbReference type="Proteomes" id="UP000295293">
    <property type="component" value="Unassembled WGS sequence"/>
</dbReference>
<protein>
    <recommendedName>
        <fullName evidence="1">AB hydrolase-1 domain-containing protein</fullName>
    </recommendedName>
</protein>
<evidence type="ECO:0000259" key="1">
    <source>
        <dbReference type="Pfam" id="PF00561"/>
    </source>
</evidence>
<dbReference type="AlphaFoldDB" id="A0A4R6Z4Z0"/>
<dbReference type="InterPro" id="IPR029058">
    <property type="entry name" value="AB_hydrolase_fold"/>
</dbReference>
<keyword evidence="3" id="KW-1185">Reference proteome</keyword>
<dbReference type="InterPro" id="IPR000073">
    <property type="entry name" value="AB_hydrolase_1"/>
</dbReference>
<accession>A0A4R6Z4Z0</accession>
<feature type="domain" description="AB hydrolase-1" evidence="1">
    <location>
        <begin position="98"/>
        <end position="147"/>
    </location>
</feature>
<dbReference type="Pfam" id="PF00561">
    <property type="entry name" value="Abhydrolase_1"/>
    <property type="match status" value="1"/>
</dbReference>
<organism evidence="2 3">
    <name type="scientific">Tahibacter aquaticus</name>
    <dbReference type="NCBI Taxonomy" id="520092"/>
    <lineage>
        <taxon>Bacteria</taxon>
        <taxon>Pseudomonadati</taxon>
        <taxon>Pseudomonadota</taxon>
        <taxon>Gammaproteobacteria</taxon>
        <taxon>Lysobacterales</taxon>
        <taxon>Rhodanobacteraceae</taxon>
        <taxon>Tahibacter</taxon>
    </lineage>
</organism>
<name>A0A4R6Z4Z0_9GAMM</name>
<dbReference type="Gene3D" id="3.40.50.1820">
    <property type="entry name" value="alpha/beta hydrolase"/>
    <property type="match status" value="1"/>
</dbReference>
<reference evidence="2 3" key="1">
    <citation type="submission" date="2019-03" db="EMBL/GenBank/DDBJ databases">
        <title>Genomic Encyclopedia of Type Strains, Phase IV (KMG-IV): sequencing the most valuable type-strain genomes for metagenomic binning, comparative biology and taxonomic classification.</title>
        <authorList>
            <person name="Goeker M."/>
        </authorList>
    </citation>
    <scope>NUCLEOTIDE SEQUENCE [LARGE SCALE GENOMIC DNA]</scope>
    <source>
        <strain evidence="2 3">DSM 21667</strain>
    </source>
</reference>
<dbReference type="EMBL" id="SNZH01000003">
    <property type="protein sequence ID" value="TDR46750.1"/>
    <property type="molecule type" value="Genomic_DNA"/>
</dbReference>
<evidence type="ECO:0000313" key="2">
    <source>
        <dbReference type="EMBL" id="TDR46750.1"/>
    </source>
</evidence>
<sequence>MTRNVTPTAKIAPPPLWKAAGEMRVFLNIGKSALSRRRPRRRGQGQPVLVVPGFGTSDVATVLLRGYLDAAGFDVHTWDLGINRGPRGDVMRRLSSRVRSIARKTRQRVRIVGWSLGGLMARVIAGRIPQHVGRVVTLGSPLTADPASSHLSRIYGWFGGDSLQGRAVQTMLRDGARAPVTSIFSRNDGVVAWQACAEAAGSCRSLEVDATHLGLIVDPDILEIVSREVARAPEAAA</sequence>
<dbReference type="SUPFAM" id="SSF53474">
    <property type="entry name" value="alpha/beta-Hydrolases"/>
    <property type="match status" value="1"/>
</dbReference>
<proteinExistence type="predicted"/>
<comment type="caution">
    <text evidence="2">The sequence shown here is derived from an EMBL/GenBank/DDBJ whole genome shotgun (WGS) entry which is preliminary data.</text>
</comment>